<evidence type="ECO:0000256" key="1">
    <source>
        <dbReference type="SAM" id="MobiDB-lite"/>
    </source>
</evidence>
<name>A0A3S1DQ07_9GAMM</name>
<evidence type="ECO:0000313" key="4">
    <source>
        <dbReference type="Proteomes" id="UP000287336"/>
    </source>
</evidence>
<feature type="signal peptide" evidence="2">
    <location>
        <begin position="1"/>
        <end position="23"/>
    </location>
</feature>
<feature type="compositionally biased region" description="Basic and acidic residues" evidence="1">
    <location>
        <begin position="81"/>
        <end position="93"/>
    </location>
</feature>
<comment type="caution">
    <text evidence="3">The sequence shown here is derived from an EMBL/GenBank/DDBJ whole genome shotgun (WGS) entry which is preliminary data.</text>
</comment>
<proteinExistence type="predicted"/>
<feature type="region of interest" description="Disordered" evidence="1">
    <location>
        <begin position="74"/>
        <end position="96"/>
    </location>
</feature>
<sequence length="166" mass="17972">MPSFPFMLTSLASALLMATPSWAAGNHQGHDHHDHDHSSHEHADNSHKDQQFNLDISLTLEGIYHNRFSGEAHSPAGFGHGGHDDHGHDDHGHGHVGHAHALEDGFNLGHSEVVVQGSSHYVNGTAVVSLSEDDIKLEEAYLSTRQLPADLTLKAGKFLSDVGYIN</sequence>
<feature type="region of interest" description="Disordered" evidence="1">
    <location>
        <begin position="25"/>
        <end position="47"/>
    </location>
</feature>
<feature type="non-terminal residue" evidence="3">
    <location>
        <position position="166"/>
    </location>
</feature>
<dbReference type="EMBL" id="RZHG01000015">
    <property type="protein sequence ID" value="RUR31581.1"/>
    <property type="molecule type" value="Genomic_DNA"/>
</dbReference>
<reference evidence="3 4" key="1">
    <citation type="submission" date="2018-12" db="EMBL/GenBank/DDBJ databases">
        <title>three novel Halomonas strain isolated from plants.</title>
        <authorList>
            <person name="Sun C."/>
        </authorList>
    </citation>
    <scope>NUCLEOTIDE SEQUENCE [LARGE SCALE GENOMIC DNA]</scope>
    <source>
        <strain evidence="3 4">DSM 19434</strain>
    </source>
</reference>
<keyword evidence="4" id="KW-1185">Reference proteome</keyword>
<organism evidence="3 4">
    <name type="scientific">Vreelandella andesensis</name>
    <dbReference type="NCBI Taxonomy" id="447567"/>
    <lineage>
        <taxon>Bacteria</taxon>
        <taxon>Pseudomonadati</taxon>
        <taxon>Pseudomonadota</taxon>
        <taxon>Gammaproteobacteria</taxon>
        <taxon>Oceanospirillales</taxon>
        <taxon>Halomonadaceae</taxon>
        <taxon>Vreelandella</taxon>
    </lineage>
</organism>
<feature type="compositionally biased region" description="Basic and acidic residues" evidence="1">
    <location>
        <begin position="28"/>
        <end position="47"/>
    </location>
</feature>
<keyword evidence="2" id="KW-0732">Signal</keyword>
<dbReference type="AlphaFoldDB" id="A0A3S1DQ07"/>
<feature type="chain" id="PRO_5018638484" evidence="2">
    <location>
        <begin position="24"/>
        <end position="166"/>
    </location>
</feature>
<evidence type="ECO:0000313" key="3">
    <source>
        <dbReference type="EMBL" id="RUR31581.1"/>
    </source>
</evidence>
<evidence type="ECO:0000256" key="2">
    <source>
        <dbReference type="SAM" id="SignalP"/>
    </source>
</evidence>
<dbReference type="Proteomes" id="UP000287336">
    <property type="component" value="Unassembled WGS sequence"/>
</dbReference>
<protein>
    <submittedName>
        <fullName evidence="3">TonB-dependent receptor</fullName>
    </submittedName>
</protein>
<accession>A0A3S1DQ07</accession>
<gene>
    <name evidence="3" type="ORF">ELY33_07980</name>
</gene>
<keyword evidence="3" id="KW-0675">Receptor</keyword>